<sequence length="22" mass="2449">MAFAFSSSSLNAGRRSSLPWYL</sequence>
<feature type="region of interest" description="Disordered" evidence="1">
    <location>
        <begin position="1"/>
        <end position="22"/>
    </location>
</feature>
<reference evidence="3" key="1">
    <citation type="submission" date="2013-03" db="EMBL/GenBank/DDBJ databases">
        <title>The Genome Sequence of Anopheles minimus MINIMUS1.</title>
        <authorList>
            <consortium name="The Broad Institute Genomics Platform"/>
            <person name="Neafsey D.E."/>
            <person name="Walton C."/>
            <person name="Walker B."/>
            <person name="Young S.K."/>
            <person name="Zeng Q."/>
            <person name="Gargeya S."/>
            <person name="Fitzgerald M."/>
            <person name="Haas B."/>
            <person name="Abouelleil A."/>
            <person name="Allen A.W."/>
            <person name="Alvarado L."/>
            <person name="Arachchi H.M."/>
            <person name="Berlin A.M."/>
            <person name="Chapman S.B."/>
            <person name="Gainer-Dewar J."/>
            <person name="Goldberg J."/>
            <person name="Griggs A."/>
            <person name="Gujja S."/>
            <person name="Hansen M."/>
            <person name="Howarth C."/>
            <person name="Imamovic A."/>
            <person name="Ireland A."/>
            <person name="Larimer J."/>
            <person name="McCowan C."/>
            <person name="Murphy C."/>
            <person name="Pearson M."/>
            <person name="Poon T.W."/>
            <person name="Priest M."/>
            <person name="Roberts A."/>
            <person name="Saif S."/>
            <person name="Shea T."/>
            <person name="Sisk P."/>
            <person name="Sykes S."/>
            <person name="Wortman J."/>
            <person name="Nusbaum C."/>
            <person name="Birren B."/>
        </authorList>
    </citation>
    <scope>NUCLEOTIDE SEQUENCE [LARGE SCALE GENOMIC DNA]</scope>
    <source>
        <strain evidence="3">MINIMUS1</strain>
    </source>
</reference>
<evidence type="ECO:0000313" key="3">
    <source>
        <dbReference type="Proteomes" id="UP000075920"/>
    </source>
</evidence>
<evidence type="ECO:0000313" key="2">
    <source>
        <dbReference type="EnsemblMetazoa" id="AMIN014240-PA"/>
    </source>
</evidence>
<dbReference type="EnsemblMetazoa" id="AMIN014240-RA">
    <property type="protein sequence ID" value="AMIN014240-PA"/>
    <property type="gene ID" value="AMIN014240"/>
</dbReference>
<name>A0A182WNE9_9DIPT</name>
<accession>A0A182WNE9</accession>
<keyword evidence="3" id="KW-1185">Reference proteome</keyword>
<dbReference type="AlphaFoldDB" id="A0A182WNE9"/>
<organism evidence="2 3">
    <name type="scientific">Anopheles minimus</name>
    <dbReference type="NCBI Taxonomy" id="112268"/>
    <lineage>
        <taxon>Eukaryota</taxon>
        <taxon>Metazoa</taxon>
        <taxon>Ecdysozoa</taxon>
        <taxon>Arthropoda</taxon>
        <taxon>Hexapoda</taxon>
        <taxon>Insecta</taxon>
        <taxon>Pterygota</taxon>
        <taxon>Neoptera</taxon>
        <taxon>Endopterygota</taxon>
        <taxon>Diptera</taxon>
        <taxon>Nematocera</taxon>
        <taxon>Culicoidea</taxon>
        <taxon>Culicidae</taxon>
        <taxon>Anophelinae</taxon>
        <taxon>Anopheles</taxon>
    </lineage>
</organism>
<evidence type="ECO:0000256" key="1">
    <source>
        <dbReference type="SAM" id="MobiDB-lite"/>
    </source>
</evidence>
<protein>
    <submittedName>
        <fullName evidence="2">Uncharacterized protein</fullName>
    </submittedName>
</protein>
<proteinExistence type="predicted"/>
<dbReference type="VEuPathDB" id="VectorBase:AMIN014240"/>
<dbReference type="Proteomes" id="UP000075920">
    <property type="component" value="Unassembled WGS sequence"/>
</dbReference>
<reference evidence="2" key="2">
    <citation type="submission" date="2020-05" db="UniProtKB">
        <authorList>
            <consortium name="EnsemblMetazoa"/>
        </authorList>
    </citation>
    <scope>IDENTIFICATION</scope>
    <source>
        <strain evidence="2">MINIMUS1</strain>
    </source>
</reference>